<dbReference type="InterPro" id="IPR051487">
    <property type="entry name" value="Ser/Thr_Proteases_Immune/Dev"/>
</dbReference>
<dbReference type="SMART" id="SM00020">
    <property type="entry name" value="Tryp_SPc"/>
    <property type="match status" value="1"/>
</dbReference>
<proteinExistence type="inferred from homology"/>
<evidence type="ECO:0000256" key="3">
    <source>
        <dbReference type="ARBA" id="ARBA00022588"/>
    </source>
</evidence>
<keyword evidence="3" id="KW-0399">Innate immunity</keyword>
<evidence type="ECO:0000256" key="5">
    <source>
        <dbReference type="ARBA" id="ARBA00022859"/>
    </source>
</evidence>
<keyword evidence="4" id="KW-0732">Signal</keyword>
<keyword evidence="6" id="KW-1015">Disulfide bond</keyword>
<comment type="subcellular location">
    <subcellularLocation>
        <location evidence="1">Secreted</location>
    </subcellularLocation>
</comment>
<dbReference type="FunFam" id="2.40.10.10:FF:000002">
    <property type="entry name" value="Transmembrane protease serine"/>
    <property type="match status" value="1"/>
</dbReference>
<sequence>MMRKDALYLNDTEYLEKLRCGTRPNGMALVCCPQVTNEPQCGPSAYGTRILGGNDTEIVEFPWLALLRFQTRKHYIVANCAGSLISKRFVLTAAHCHTGAKKQGMVIHSVRLAEWNFLNYRSRRDCKQLTGYDVPICRKDYEVARVVLHPQYRVRYRVELNDIALIELVTDVEYSVFVAPICLPVDVTHLPSEDTVTEYTAAGWGSTEQGSGMSGYLKQINILEFDLQRCRKLYEGPHKDGIGVQHICAGGVRGEDTCHGDSGGPLMESVAGVWYLAGITSFGWLQCGKEGKPGVYTNVSHYLGWIAQEMYRGILV</sequence>
<dbReference type="GO" id="GO:0005576">
    <property type="term" value="C:extracellular region"/>
    <property type="evidence" value="ECO:0007669"/>
    <property type="project" value="UniProtKB-SubCell"/>
</dbReference>
<evidence type="ECO:0000256" key="2">
    <source>
        <dbReference type="ARBA" id="ARBA00022525"/>
    </source>
</evidence>
<keyword evidence="9" id="KW-0720">Serine protease</keyword>
<dbReference type="InterPro" id="IPR033116">
    <property type="entry name" value="TRYPSIN_SER"/>
</dbReference>
<keyword evidence="2" id="KW-0964">Secreted</keyword>
<feature type="domain" description="Peptidase S1" evidence="10">
    <location>
        <begin position="50"/>
        <end position="311"/>
    </location>
</feature>
<dbReference type="EMBL" id="AXCM01013731">
    <property type="status" value="NOT_ANNOTATED_CDS"/>
    <property type="molecule type" value="Genomic_DNA"/>
</dbReference>
<dbReference type="FunFam" id="2.40.10.10:FF:000028">
    <property type="entry name" value="Serine protease easter"/>
    <property type="match status" value="1"/>
</dbReference>
<evidence type="ECO:0000256" key="1">
    <source>
        <dbReference type="ARBA" id="ARBA00004613"/>
    </source>
</evidence>
<evidence type="ECO:0000256" key="4">
    <source>
        <dbReference type="ARBA" id="ARBA00022729"/>
    </source>
</evidence>
<evidence type="ECO:0000256" key="9">
    <source>
        <dbReference type="RuleBase" id="RU363034"/>
    </source>
</evidence>
<dbReference type="GO" id="GO:0045087">
    <property type="term" value="P:innate immune response"/>
    <property type="evidence" value="ECO:0007669"/>
    <property type="project" value="UniProtKB-KW"/>
</dbReference>
<dbReference type="Proteomes" id="UP000075883">
    <property type="component" value="Unassembled WGS sequence"/>
</dbReference>
<evidence type="ECO:0000313" key="11">
    <source>
        <dbReference type="EnsemblMetazoa" id="ACUA009436-PA"/>
    </source>
</evidence>
<keyword evidence="7" id="KW-0325">Glycoprotein</keyword>
<dbReference type="PROSITE" id="PS00135">
    <property type="entry name" value="TRYPSIN_SER"/>
    <property type="match status" value="1"/>
</dbReference>
<dbReference type="CDD" id="cd00190">
    <property type="entry name" value="Tryp_SPc"/>
    <property type="match status" value="1"/>
</dbReference>
<dbReference type="InterPro" id="IPR018114">
    <property type="entry name" value="TRYPSIN_HIS"/>
</dbReference>
<evidence type="ECO:0000313" key="12">
    <source>
        <dbReference type="Proteomes" id="UP000075883"/>
    </source>
</evidence>
<reference evidence="12" key="1">
    <citation type="submission" date="2013-09" db="EMBL/GenBank/DDBJ databases">
        <title>The Genome Sequence of Anopheles culicifacies species A.</title>
        <authorList>
            <consortium name="The Broad Institute Genomics Platform"/>
            <person name="Neafsey D.E."/>
            <person name="Besansky N."/>
            <person name="Howell P."/>
            <person name="Walton C."/>
            <person name="Young S.K."/>
            <person name="Zeng Q."/>
            <person name="Gargeya S."/>
            <person name="Fitzgerald M."/>
            <person name="Haas B."/>
            <person name="Abouelleil A."/>
            <person name="Allen A.W."/>
            <person name="Alvarado L."/>
            <person name="Arachchi H.M."/>
            <person name="Berlin A.M."/>
            <person name="Chapman S.B."/>
            <person name="Gainer-Dewar J."/>
            <person name="Goldberg J."/>
            <person name="Griggs A."/>
            <person name="Gujja S."/>
            <person name="Hansen M."/>
            <person name="Howarth C."/>
            <person name="Imamovic A."/>
            <person name="Ireland A."/>
            <person name="Larimer J."/>
            <person name="McCowan C."/>
            <person name="Murphy C."/>
            <person name="Pearson M."/>
            <person name="Poon T.W."/>
            <person name="Priest M."/>
            <person name="Roberts A."/>
            <person name="Saif S."/>
            <person name="Shea T."/>
            <person name="Sisk P."/>
            <person name="Sykes S."/>
            <person name="Wortman J."/>
            <person name="Nusbaum C."/>
            <person name="Birren B."/>
        </authorList>
    </citation>
    <scope>NUCLEOTIDE SEQUENCE [LARGE SCALE GENOMIC DNA]</scope>
    <source>
        <strain evidence="12">A-37</strain>
    </source>
</reference>
<dbReference type="PROSITE" id="PS50240">
    <property type="entry name" value="TRYPSIN_DOM"/>
    <property type="match status" value="1"/>
</dbReference>
<name>A0A182M4Q9_9DIPT</name>
<organism evidence="11 12">
    <name type="scientific">Anopheles culicifacies</name>
    <dbReference type="NCBI Taxonomy" id="139723"/>
    <lineage>
        <taxon>Eukaryota</taxon>
        <taxon>Metazoa</taxon>
        <taxon>Ecdysozoa</taxon>
        <taxon>Arthropoda</taxon>
        <taxon>Hexapoda</taxon>
        <taxon>Insecta</taxon>
        <taxon>Pterygota</taxon>
        <taxon>Neoptera</taxon>
        <taxon>Endopterygota</taxon>
        <taxon>Diptera</taxon>
        <taxon>Nematocera</taxon>
        <taxon>Culicoidea</taxon>
        <taxon>Culicidae</taxon>
        <taxon>Anophelinae</taxon>
        <taxon>Anopheles</taxon>
        <taxon>culicifacies species complex</taxon>
    </lineage>
</organism>
<evidence type="ECO:0000259" key="10">
    <source>
        <dbReference type="PROSITE" id="PS50240"/>
    </source>
</evidence>
<comment type="similarity">
    <text evidence="8">Belongs to the peptidase S1 family. CLIP subfamily.</text>
</comment>
<dbReference type="EnsemblMetazoa" id="ACUA009436-RA">
    <property type="protein sequence ID" value="ACUA009436-PA"/>
    <property type="gene ID" value="ACUA009436"/>
</dbReference>
<evidence type="ECO:0000256" key="6">
    <source>
        <dbReference type="ARBA" id="ARBA00023157"/>
    </source>
</evidence>
<dbReference type="InterPro" id="IPR043504">
    <property type="entry name" value="Peptidase_S1_PA_chymotrypsin"/>
</dbReference>
<dbReference type="PANTHER" id="PTHR24256">
    <property type="entry name" value="TRYPTASE-RELATED"/>
    <property type="match status" value="1"/>
</dbReference>
<dbReference type="InterPro" id="IPR001254">
    <property type="entry name" value="Trypsin_dom"/>
</dbReference>
<evidence type="ECO:0000256" key="8">
    <source>
        <dbReference type="ARBA" id="ARBA00024195"/>
    </source>
</evidence>
<dbReference type="InterPro" id="IPR009003">
    <property type="entry name" value="Peptidase_S1_PA"/>
</dbReference>
<keyword evidence="9" id="KW-0378">Hydrolase</keyword>
<keyword evidence="5" id="KW-0391">Immunity</keyword>
<dbReference type="GO" id="GO:0004252">
    <property type="term" value="F:serine-type endopeptidase activity"/>
    <property type="evidence" value="ECO:0007669"/>
    <property type="project" value="InterPro"/>
</dbReference>
<reference evidence="11" key="2">
    <citation type="submission" date="2020-05" db="UniProtKB">
        <authorList>
            <consortium name="EnsemblMetazoa"/>
        </authorList>
    </citation>
    <scope>IDENTIFICATION</scope>
    <source>
        <strain evidence="11">A-37</strain>
    </source>
</reference>
<dbReference type="GO" id="GO:0006508">
    <property type="term" value="P:proteolysis"/>
    <property type="evidence" value="ECO:0007669"/>
    <property type="project" value="UniProtKB-KW"/>
</dbReference>
<evidence type="ECO:0000256" key="7">
    <source>
        <dbReference type="ARBA" id="ARBA00023180"/>
    </source>
</evidence>
<dbReference type="InterPro" id="IPR001314">
    <property type="entry name" value="Peptidase_S1A"/>
</dbReference>
<keyword evidence="12" id="KW-1185">Reference proteome</keyword>
<dbReference type="VEuPathDB" id="VectorBase:ACUA009436"/>
<dbReference type="Pfam" id="PF00089">
    <property type="entry name" value="Trypsin"/>
    <property type="match status" value="1"/>
</dbReference>
<dbReference type="SUPFAM" id="SSF50494">
    <property type="entry name" value="Trypsin-like serine proteases"/>
    <property type="match status" value="1"/>
</dbReference>
<keyword evidence="9" id="KW-0645">Protease</keyword>
<dbReference type="AlphaFoldDB" id="A0A182M4Q9"/>
<dbReference type="PRINTS" id="PR00722">
    <property type="entry name" value="CHYMOTRYPSIN"/>
</dbReference>
<dbReference type="STRING" id="139723.A0A182M4Q9"/>
<dbReference type="PROSITE" id="PS00134">
    <property type="entry name" value="TRYPSIN_HIS"/>
    <property type="match status" value="1"/>
</dbReference>
<protein>
    <recommendedName>
        <fullName evidence="10">Peptidase S1 domain-containing protein</fullName>
    </recommendedName>
</protein>
<dbReference type="Gene3D" id="2.40.10.10">
    <property type="entry name" value="Trypsin-like serine proteases"/>
    <property type="match status" value="2"/>
</dbReference>
<accession>A0A182M4Q9</accession>